<dbReference type="InterPro" id="IPR008909">
    <property type="entry name" value="DALR_anticod-bd"/>
</dbReference>
<dbReference type="Gene3D" id="3.30.1360.70">
    <property type="entry name" value="Arginyl tRNA synthetase N-terminal domain"/>
    <property type="match status" value="1"/>
</dbReference>
<dbReference type="Gene3D" id="1.10.730.10">
    <property type="entry name" value="Isoleucyl-tRNA Synthetase, Domain 1"/>
    <property type="match status" value="1"/>
</dbReference>
<accession>A0A9D9HR51</accession>
<comment type="similarity">
    <text evidence="1 9 10">Belongs to the class-I aminoacyl-tRNA synthetase family.</text>
</comment>
<evidence type="ECO:0000256" key="10">
    <source>
        <dbReference type="RuleBase" id="RU363038"/>
    </source>
</evidence>
<keyword evidence="6 9" id="KW-0648">Protein biosynthesis</keyword>
<dbReference type="GO" id="GO:0004814">
    <property type="term" value="F:arginine-tRNA ligase activity"/>
    <property type="evidence" value="ECO:0007669"/>
    <property type="project" value="UniProtKB-UniRule"/>
</dbReference>
<dbReference type="InterPro" id="IPR036695">
    <property type="entry name" value="Arg-tRNA-synth_N_sf"/>
</dbReference>
<evidence type="ECO:0000313" key="14">
    <source>
        <dbReference type="Proteomes" id="UP000823638"/>
    </source>
</evidence>
<organism evidence="13 14">
    <name type="scientific">Candidatus Gallitreponema excrementavium</name>
    <dbReference type="NCBI Taxonomy" id="2840840"/>
    <lineage>
        <taxon>Bacteria</taxon>
        <taxon>Pseudomonadati</taxon>
        <taxon>Spirochaetota</taxon>
        <taxon>Spirochaetia</taxon>
        <taxon>Spirochaetales</taxon>
        <taxon>Candidatus Gallitreponema</taxon>
    </lineage>
</organism>
<dbReference type="SMART" id="SM00836">
    <property type="entry name" value="DALR_1"/>
    <property type="match status" value="1"/>
</dbReference>
<dbReference type="FunFam" id="1.10.730.10:FF:000006">
    <property type="entry name" value="Arginyl-tRNA synthetase 2, mitochondrial"/>
    <property type="match status" value="1"/>
</dbReference>
<dbReference type="Pfam" id="PF00750">
    <property type="entry name" value="tRNA-synt_1d"/>
    <property type="match status" value="1"/>
</dbReference>
<dbReference type="InterPro" id="IPR009080">
    <property type="entry name" value="tRNAsynth_Ia_anticodon-bd"/>
</dbReference>
<keyword evidence="3 9" id="KW-0436">Ligase</keyword>
<dbReference type="PANTHER" id="PTHR11956:SF5">
    <property type="entry name" value="ARGININE--TRNA LIGASE, CYTOPLASMIC"/>
    <property type="match status" value="1"/>
</dbReference>
<sequence>MKELKKIWHGKVTEALNKLRISMNVDCPGITEEEVPLENPPDPGMGDLGFPMFMFAKKFRKGPPVIAREVAEILSGDVELAEYGRVQSQGPYVNVFVSREKATESVLKNILLSPESYGKTNSLSGRKIMIEFSSPNTNKPLHLGHLRNDALGESVSRILKFLGAEVYKVCIINNRGVHICKSMLAYKKFGNNETPESLGVKSDRFVGDFYVKFAKWASEDPGAEAEAQEMLRKWEAGDPDTVALWKKMNNWAVSGMERTYKRTGVSFDKYYFESDTYLLGKDAIAKGLEEKIFYKDEEGTTWVDLTEENLDKKVLLRKDGTSVYITQDIGTAIQRHNDWPFDQLVYVVGSEQIYHFKVLFLVLKKLGYSWADMLYHLSYGMVNLPEGRMKSREGTVVDADDLIDSLRDMAVEEIKVKNREEAVGDINDVAEKIALGALHYFLLQVTPSKDMLFNPKESLSFNGDTGPYLQYMGARITSVLKKAEASPSVQGAVSDYSLLDEEYEWELLKLLAKFPDVVDEAGRNMDPSRIALYLYELSKGFSRFYHECPILDEKNPVLSKTRLDLAKAVLVVLKNAMNLVMIPFLESM</sequence>
<dbReference type="PANTHER" id="PTHR11956">
    <property type="entry name" value="ARGINYL-TRNA SYNTHETASE"/>
    <property type="match status" value="1"/>
</dbReference>
<dbReference type="GO" id="GO:0005737">
    <property type="term" value="C:cytoplasm"/>
    <property type="evidence" value="ECO:0007669"/>
    <property type="project" value="UniProtKB-SubCell"/>
</dbReference>
<keyword evidence="2 9" id="KW-0963">Cytoplasm</keyword>
<evidence type="ECO:0000259" key="11">
    <source>
        <dbReference type="SMART" id="SM00836"/>
    </source>
</evidence>
<gene>
    <name evidence="9" type="primary">argS</name>
    <name evidence="13" type="ORF">IAA81_09575</name>
</gene>
<comment type="subunit">
    <text evidence="9">Monomer.</text>
</comment>
<evidence type="ECO:0000256" key="8">
    <source>
        <dbReference type="ARBA" id="ARBA00049339"/>
    </source>
</evidence>
<evidence type="ECO:0000259" key="12">
    <source>
        <dbReference type="SMART" id="SM01016"/>
    </source>
</evidence>
<evidence type="ECO:0000256" key="6">
    <source>
        <dbReference type="ARBA" id="ARBA00022917"/>
    </source>
</evidence>
<proteinExistence type="inferred from homology"/>
<evidence type="ECO:0000256" key="4">
    <source>
        <dbReference type="ARBA" id="ARBA00022741"/>
    </source>
</evidence>
<dbReference type="GO" id="GO:0006420">
    <property type="term" value="P:arginyl-tRNA aminoacylation"/>
    <property type="evidence" value="ECO:0007669"/>
    <property type="project" value="UniProtKB-UniRule"/>
</dbReference>
<dbReference type="Gene3D" id="3.40.50.620">
    <property type="entry name" value="HUPs"/>
    <property type="match status" value="1"/>
</dbReference>
<dbReference type="Proteomes" id="UP000823638">
    <property type="component" value="Unassembled WGS sequence"/>
</dbReference>
<evidence type="ECO:0000256" key="9">
    <source>
        <dbReference type="HAMAP-Rule" id="MF_00123"/>
    </source>
</evidence>
<evidence type="ECO:0000256" key="7">
    <source>
        <dbReference type="ARBA" id="ARBA00023146"/>
    </source>
</evidence>
<dbReference type="InterPro" id="IPR001278">
    <property type="entry name" value="Arg-tRNA-ligase"/>
</dbReference>
<evidence type="ECO:0000256" key="5">
    <source>
        <dbReference type="ARBA" id="ARBA00022840"/>
    </source>
</evidence>
<comment type="subcellular location">
    <subcellularLocation>
        <location evidence="9">Cytoplasm</location>
    </subcellularLocation>
</comment>
<evidence type="ECO:0000256" key="3">
    <source>
        <dbReference type="ARBA" id="ARBA00022598"/>
    </source>
</evidence>
<name>A0A9D9HR51_9SPIR</name>
<dbReference type="Pfam" id="PF03485">
    <property type="entry name" value="Arg_tRNA_synt_N"/>
    <property type="match status" value="1"/>
</dbReference>
<dbReference type="Pfam" id="PF05746">
    <property type="entry name" value="DALR_1"/>
    <property type="match status" value="1"/>
</dbReference>
<dbReference type="SUPFAM" id="SSF47323">
    <property type="entry name" value="Anticodon-binding domain of a subclass of class I aminoacyl-tRNA synthetases"/>
    <property type="match status" value="1"/>
</dbReference>
<keyword evidence="7 9" id="KW-0030">Aminoacyl-tRNA synthetase</keyword>
<dbReference type="SUPFAM" id="SSF55190">
    <property type="entry name" value="Arginyl-tRNA synthetase (ArgRS), N-terminal 'additional' domain"/>
    <property type="match status" value="1"/>
</dbReference>
<reference evidence="13" key="1">
    <citation type="submission" date="2020-10" db="EMBL/GenBank/DDBJ databases">
        <authorList>
            <person name="Gilroy R."/>
        </authorList>
    </citation>
    <scope>NUCLEOTIDE SEQUENCE</scope>
    <source>
        <strain evidence="13">10532</strain>
    </source>
</reference>
<dbReference type="AlphaFoldDB" id="A0A9D9HR51"/>
<dbReference type="PROSITE" id="PS00178">
    <property type="entry name" value="AA_TRNA_LIGASE_I"/>
    <property type="match status" value="1"/>
</dbReference>
<dbReference type="SUPFAM" id="SSF52374">
    <property type="entry name" value="Nucleotidylyl transferase"/>
    <property type="match status" value="1"/>
</dbReference>
<evidence type="ECO:0000256" key="1">
    <source>
        <dbReference type="ARBA" id="ARBA00005594"/>
    </source>
</evidence>
<feature type="short sequence motif" description="'HIGH' region" evidence="9">
    <location>
        <begin position="135"/>
        <end position="145"/>
    </location>
</feature>
<feature type="domain" description="Arginyl tRNA synthetase N-terminal" evidence="12">
    <location>
        <begin position="6"/>
        <end position="97"/>
    </location>
</feature>
<keyword evidence="4 9" id="KW-0547">Nucleotide-binding</keyword>
<dbReference type="EMBL" id="JADIMM010000109">
    <property type="protein sequence ID" value="MBO8458457.1"/>
    <property type="molecule type" value="Genomic_DNA"/>
</dbReference>
<dbReference type="EC" id="6.1.1.19" evidence="9"/>
<dbReference type="InterPro" id="IPR014729">
    <property type="entry name" value="Rossmann-like_a/b/a_fold"/>
</dbReference>
<dbReference type="PRINTS" id="PR01038">
    <property type="entry name" value="TRNASYNTHARG"/>
</dbReference>
<dbReference type="SMART" id="SM01016">
    <property type="entry name" value="Arg_tRNA_synt_N"/>
    <property type="match status" value="1"/>
</dbReference>
<protein>
    <recommendedName>
        <fullName evidence="9">Arginine--tRNA ligase</fullName>
        <ecNumber evidence="9">6.1.1.19</ecNumber>
    </recommendedName>
    <alternativeName>
        <fullName evidence="9">Arginyl-tRNA synthetase</fullName>
        <shortName evidence="9">ArgRS</shortName>
    </alternativeName>
</protein>
<dbReference type="InterPro" id="IPR035684">
    <property type="entry name" value="ArgRS_core"/>
</dbReference>
<comment type="caution">
    <text evidence="13">The sequence shown here is derived from an EMBL/GenBank/DDBJ whole genome shotgun (WGS) entry which is preliminary data.</text>
</comment>
<reference evidence="13" key="2">
    <citation type="journal article" date="2021" name="PeerJ">
        <title>Extensive microbial diversity within the chicken gut microbiome revealed by metagenomics and culture.</title>
        <authorList>
            <person name="Gilroy R."/>
            <person name="Ravi A."/>
            <person name="Getino M."/>
            <person name="Pursley I."/>
            <person name="Horton D.L."/>
            <person name="Alikhan N.F."/>
            <person name="Baker D."/>
            <person name="Gharbi K."/>
            <person name="Hall N."/>
            <person name="Watson M."/>
            <person name="Adriaenssens E.M."/>
            <person name="Foster-Nyarko E."/>
            <person name="Jarju S."/>
            <person name="Secka A."/>
            <person name="Antonio M."/>
            <person name="Oren A."/>
            <person name="Chaudhuri R.R."/>
            <person name="La Ragione R."/>
            <person name="Hildebrand F."/>
            <person name="Pallen M.J."/>
        </authorList>
    </citation>
    <scope>NUCLEOTIDE SEQUENCE</scope>
    <source>
        <strain evidence="13">10532</strain>
    </source>
</reference>
<dbReference type="InterPro" id="IPR001412">
    <property type="entry name" value="aa-tRNA-synth_I_CS"/>
</dbReference>
<evidence type="ECO:0000256" key="2">
    <source>
        <dbReference type="ARBA" id="ARBA00022490"/>
    </source>
</evidence>
<dbReference type="HAMAP" id="MF_00123">
    <property type="entry name" value="Arg_tRNA_synth"/>
    <property type="match status" value="1"/>
</dbReference>
<dbReference type="NCBIfam" id="TIGR00456">
    <property type="entry name" value="argS"/>
    <property type="match status" value="1"/>
</dbReference>
<feature type="domain" description="DALR anticodon binding" evidence="11">
    <location>
        <begin position="469"/>
        <end position="588"/>
    </location>
</feature>
<keyword evidence="5 9" id="KW-0067">ATP-binding</keyword>
<dbReference type="CDD" id="cd00671">
    <property type="entry name" value="ArgRS_core"/>
    <property type="match status" value="1"/>
</dbReference>
<comment type="catalytic activity">
    <reaction evidence="8 9">
        <text>tRNA(Arg) + L-arginine + ATP = L-arginyl-tRNA(Arg) + AMP + diphosphate</text>
        <dbReference type="Rhea" id="RHEA:20301"/>
        <dbReference type="Rhea" id="RHEA-COMP:9658"/>
        <dbReference type="Rhea" id="RHEA-COMP:9673"/>
        <dbReference type="ChEBI" id="CHEBI:30616"/>
        <dbReference type="ChEBI" id="CHEBI:32682"/>
        <dbReference type="ChEBI" id="CHEBI:33019"/>
        <dbReference type="ChEBI" id="CHEBI:78442"/>
        <dbReference type="ChEBI" id="CHEBI:78513"/>
        <dbReference type="ChEBI" id="CHEBI:456215"/>
        <dbReference type="EC" id="6.1.1.19"/>
    </reaction>
</comment>
<dbReference type="InterPro" id="IPR005148">
    <property type="entry name" value="Arg-tRNA-synth_N"/>
</dbReference>
<evidence type="ECO:0000313" key="13">
    <source>
        <dbReference type="EMBL" id="MBO8458457.1"/>
    </source>
</evidence>
<dbReference type="GO" id="GO:0005524">
    <property type="term" value="F:ATP binding"/>
    <property type="evidence" value="ECO:0007669"/>
    <property type="project" value="UniProtKB-UniRule"/>
</dbReference>